<organism evidence="1 2">
    <name type="scientific">Candidatus Cryosericum septentrionale</name>
    <dbReference type="NCBI Taxonomy" id="2290913"/>
    <lineage>
        <taxon>Bacteria</taxon>
        <taxon>Pseudomonadati</taxon>
        <taxon>Caldisericota/Cryosericota group</taxon>
        <taxon>Candidatus Cryosericota</taxon>
        <taxon>Candidatus Cryosericia</taxon>
        <taxon>Candidatus Cryosericales</taxon>
        <taxon>Candidatus Cryosericaceae</taxon>
        <taxon>Candidatus Cryosericum</taxon>
    </lineage>
</organism>
<dbReference type="Proteomes" id="UP000266113">
    <property type="component" value="Unassembled WGS sequence"/>
</dbReference>
<dbReference type="AlphaFoldDB" id="A0A398E0A8"/>
<protein>
    <submittedName>
        <fullName evidence="1">Uncharacterized protein</fullName>
    </submittedName>
</protein>
<name>A0A398E0A8_9BACT</name>
<accession>A0A398E0A8</accession>
<dbReference type="RefSeq" id="WP_119085399.1">
    <property type="nucleotide sequence ID" value="NZ_QXIY01000015.1"/>
</dbReference>
<gene>
    <name evidence="1" type="ORF">SMC1_03410</name>
</gene>
<evidence type="ECO:0000313" key="2">
    <source>
        <dbReference type="Proteomes" id="UP000266113"/>
    </source>
</evidence>
<comment type="caution">
    <text evidence="1">The sequence shown here is derived from an EMBL/GenBank/DDBJ whole genome shotgun (WGS) entry which is preliminary data.</text>
</comment>
<dbReference type="EMBL" id="QXIY01000015">
    <property type="protein sequence ID" value="RIE17014.1"/>
    <property type="molecule type" value="Genomic_DNA"/>
</dbReference>
<sequence length="225" mass="23743">MKQLRTQKRLVYLSIVLILVLCATAIRPAVVVTASDGTNTQPFLTAARSFAEQAEAAGNHHLTAEPVITVTSKQIQAGKMAVTMDIEAMDVLNGGPRDDQPIIAGELQYLQDHGAALSVTAKKAVEDDIAYWRSTIESAMTVPTETCYPIKVTANVDIAGNIDISTLQVYVDSGAVGSNFIPAAQFFKDMRSVWTTVAQAYANAASIASDASVKGSVAPVATPGS</sequence>
<evidence type="ECO:0000313" key="1">
    <source>
        <dbReference type="EMBL" id="RIE17014.1"/>
    </source>
</evidence>
<keyword evidence="2" id="KW-1185">Reference proteome</keyword>
<reference evidence="1 2" key="1">
    <citation type="submission" date="2018-09" db="EMBL/GenBank/DDBJ databases">
        <title>Discovery and Ecogenomic Context for Candidatus Cryosericales, a Global Caldiserica Order Active in Thawing Permafrost.</title>
        <authorList>
            <person name="Martinez M.A."/>
            <person name="Woodcroft B.J."/>
            <person name="Ignacio Espinoza J.C."/>
            <person name="Zayed A."/>
            <person name="Singleton C.M."/>
            <person name="Boyd J."/>
            <person name="Li Y.-F."/>
            <person name="Purvine S."/>
            <person name="Maughan H."/>
            <person name="Hodgkins S.B."/>
            <person name="Anderson D."/>
            <person name="Sederholm M."/>
            <person name="Temperton B."/>
            <person name="Saleska S.R."/>
            <person name="Tyson G.W."/>
            <person name="Rich V.I."/>
        </authorList>
    </citation>
    <scope>NUCLEOTIDE SEQUENCE [LARGE SCALE GENOMIC DNA]</scope>
    <source>
        <strain evidence="1 2">SMC1</strain>
    </source>
</reference>
<dbReference type="OrthoDB" id="9920388at2"/>
<proteinExistence type="predicted"/>